<dbReference type="RefSeq" id="WP_123068671.1">
    <property type="nucleotide sequence ID" value="NZ_JSAB01000054.1"/>
</dbReference>
<keyword evidence="2" id="KW-1185">Reference proteome</keyword>
<organism evidence="1 2">
    <name type="scientific">Massilia aurea</name>
    <dbReference type="NCBI Taxonomy" id="373040"/>
    <lineage>
        <taxon>Bacteria</taxon>
        <taxon>Pseudomonadati</taxon>
        <taxon>Pseudomonadota</taxon>
        <taxon>Betaproteobacteria</taxon>
        <taxon>Burkholderiales</taxon>
        <taxon>Oxalobacteraceae</taxon>
        <taxon>Telluria group</taxon>
        <taxon>Massilia</taxon>
    </lineage>
</organism>
<accession>A0A422QP75</accession>
<evidence type="ECO:0000313" key="2">
    <source>
        <dbReference type="Proteomes" id="UP000283254"/>
    </source>
</evidence>
<evidence type="ECO:0000313" key="1">
    <source>
        <dbReference type="EMBL" id="RNF31591.1"/>
    </source>
</evidence>
<gene>
    <name evidence="1" type="ORF">NM04_06185</name>
</gene>
<dbReference type="OrthoDB" id="7028751at2"/>
<comment type="caution">
    <text evidence="1">The sequence shown here is derived from an EMBL/GenBank/DDBJ whole genome shotgun (WGS) entry which is preliminary data.</text>
</comment>
<protein>
    <submittedName>
        <fullName evidence="1">Uncharacterized protein</fullName>
    </submittedName>
</protein>
<dbReference type="AlphaFoldDB" id="A0A422QP75"/>
<sequence length="575" mass="64633">MLIFADQISQELRDTLGGFLRFPFSEPSCQLVEARVPQLAGAYRRLAADHAARASQGLPWLADNVESVFSALPTHPSGPEIADPLLTAQVILLDEYVRDAHEGLRSKKQIAASGKMSMQDAVMTLRAASFHEALFLTLAGAFELRVNGSSYRFDLTALGRECVRNRTTTVTMQHQTEAALLGEMTAVASTLRQLPSKQVASVARKISLDQLDLLAGRLLDCFFSLSTPMQRDPAVRPIIARAYQFCRWIALLQLVRSAEESELWPHPELVEDLALDRVLLDEVIASQATRLASDQGIYRNRSGAITLGKTSLAHAINCCKRVVLDGTQSRQLGERFELHVRNFIEDNISPDDYIVGGPVQKGPNGPGINYDCDLTLYEPRRKKIFFIQAKWKRDGRTASLEDELRAWSAKNVPMDHGVGQLEGLRKRLSEHPVCDKVRSALPGIRLTDKEIQDNAHFIIIHTLPYFSAYSNRGVVIYEWNLFRNLLRRGMINHTAAPQDDWNRATSHTSTSAGILPLEDPEQVIAHYFQATGFDQVDTTRAMDRRLNAHYCFDLEFAGKRFWQRATRYCITRPCT</sequence>
<dbReference type="Proteomes" id="UP000283254">
    <property type="component" value="Unassembled WGS sequence"/>
</dbReference>
<proteinExistence type="predicted"/>
<reference evidence="1" key="1">
    <citation type="submission" date="2014-10" db="EMBL/GenBank/DDBJ databases">
        <title>Massilia sp. genome.</title>
        <authorList>
            <person name="Xu B."/>
            <person name="Dai L."/>
            <person name="Huang Z."/>
        </authorList>
    </citation>
    <scope>NUCLEOTIDE SEQUENCE [LARGE SCALE GENOMIC DNA]</scope>
    <source>
        <strain evidence="1">CFS-1</strain>
    </source>
</reference>
<dbReference type="EMBL" id="JSAB01000054">
    <property type="protein sequence ID" value="RNF31591.1"/>
    <property type="molecule type" value="Genomic_DNA"/>
</dbReference>
<name>A0A422QP75_9BURK</name>